<organism evidence="1">
    <name type="scientific">Virus NIOZ-UU157</name>
    <dbReference type="NCBI Taxonomy" id="2763269"/>
    <lineage>
        <taxon>Viruses</taxon>
    </lineage>
</organism>
<dbReference type="EMBL" id="MW030560">
    <property type="protein sequence ID" value="QPI16387.1"/>
    <property type="molecule type" value="Genomic_DNA"/>
</dbReference>
<sequence>MAIQTIPGLTGFTYARVASMDKRAVGKLTDANHLESFHSTEPADYDKKIISLYTQSSLYSNDFLDMINKSTPYYIDNNSDAWKWKIAVPYKFPKIIDIPDSTAAMAKPGIDGQEFQLILDTNEFSKNAIISVGTRQYGPRFYVIKDPQPWNAGFIYTFTLISDNPTVDFVSSTFLAQGIELELVDAAIGEFDQDLLGLPRLGEEITMFESLGSAYGYEHKITEWADDKMLRDTSGKALDILVYAPQRRNQLPLTRNDVKWEPFIEFWMRKSMIELKVKRMIWAKPGTVKTNGSKQELKRTSAGVYHRMRNNGNLVQYNRGEFSANLIRSVFGDLFYRRVDVKDRRVKMYTNEAGFDVFQQALKDDALNSGLTFTADSGDRYMQGSGQNITYNFAFDAMVTRETGRVELVHLKELDLPQTNLEFGQNKKSTPVFMVFDVSPSSDGSMINNIREVRMQGAPSMTWGYIDGTRHHLGFAKSQGMSSANKFPGYEIWMKDRCDVFIEDLSRTVLIEEIPQF</sequence>
<accession>A0A7S9SSE3</accession>
<dbReference type="InterPro" id="IPR056401">
    <property type="entry name" value="Crass_capsid"/>
</dbReference>
<evidence type="ECO:0000313" key="1">
    <source>
        <dbReference type="EMBL" id="QPI16387.1"/>
    </source>
</evidence>
<dbReference type="Pfam" id="PF23898">
    <property type="entry name" value="Crass_capsid"/>
    <property type="match status" value="1"/>
</dbReference>
<proteinExistence type="predicted"/>
<reference evidence="1" key="1">
    <citation type="submission" date="2020-08" db="EMBL/GenBank/DDBJ databases">
        <title>Bridging the membrane lipid divide: bacteria of the FCB group superphylum have the potential to synthesize archaeal ether lipids.</title>
        <authorList>
            <person name="Villanueva L."/>
            <person name="von Meijenfeldt F.A.B."/>
            <person name="Westbye A.B."/>
            <person name="Yadav S."/>
            <person name="Hopmans E.C."/>
            <person name="Dutilh B.E."/>
            <person name="Sinninghe Damste J.S."/>
        </authorList>
    </citation>
    <scope>NUCLEOTIDE SEQUENCE</scope>
    <source>
        <strain evidence="1">NIOZ-UU157</strain>
    </source>
</reference>
<gene>
    <name evidence="1" type="ORF">NIOZUU157_00278</name>
</gene>
<name>A0A7S9SSE3_9VIRU</name>
<protein>
    <submittedName>
        <fullName evidence="1">Uncharacterized protein</fullName>
    </submittedName>
</protein>